<dbReference type="AlphaFoldDB" id="A0A562IBL8"/>
<feature type="compositionally biased region" description="Basic and acidic residues" evidence="1">
    <location>
        <begin position="1"/>
        <end position="11"/>
    </location>
</feature>
<keyword evidence="3" id="KW-1185">Reference proteome</keyword>
<name>A0A562IBL8_MICOL</name>
<dbReference type="EMBL" id="VLKE01000001">
    <property type="protein sequence ID" value="TWH68370.1"/>
    <property type="molecule type" value="Genomic_DNA"/>
</dbReference>
<gene>
    <name evidence="2" type="ORF">JD77_03362</name>
</gene>
<evidence type="ECO:0000256" key="1">
    <source>
        <dbReference type="SAM" id="MobiDB-lite"/>
    </source>
</evidence>
<dbReference type="Proteomes" id="UP000319825">
    <property type="component" value="Unassembled WGS sequence"/>
</dbReference>
<comment type="caution">
    <text evidence="2">The sequence shown here is derived from an EMBL/GenBank/DDBJ whole genome shotgun (WGS) entry which is preliminary data.</text>
</comment>
<feature type="region of interest" description="Disordered" evidence="1">
    <location>
        <begin position="1"/>
        <end position="41"/>
    </location>
</feature>
<reference evidence="2 3" key="1">
    <citation type="submission" date="2019-07" db="EMBL/GenBank/DDBJ databases">
        <title>R&amp;d 2014.</title>
        <authorList>
            <person name="Klenk H.-P."/>
        </authorList>
    </citation>
    <scope>NUCLEOTIDE SEQUENCE [LARGE SCALE GENOMIC DNA]</scope>
    <source>
        <strain evidence="2 3">DSM 43868</strain>
    </source>
</reference>
<sequence length="41" mass="4266">MGRCDTERAGADLDTLVAAEERRGRAGAGEPDHAGAGNRVR</sequence>
<accession>A0A562IBL8</accession>
<evidence type="ECO:0000313" key="3">
    <source>
        <dbReference type="Proteomes" id="UP000319825"/>
    </source>
</evidence>
<protein>
    <submittedName>
        <fullName evidence="2">Uncharacterized protein</fullName>
    </submittedName>
</protein>
<evidence type="ECO:0000313" key="2">
    <source>
        <dbReference type="EMBL" id="TWH68370.1"/>
    </source>
</evidence>
<organism evidence="2 3">
    <name type="scientific">Micromonospora olivasterospora</name>
    <dbReference type="NCBI Taxonomy" id="1880"/>
    <lineage>
        <taxon>Bacteria</taxon>
        <taxon>Bacillati</taxon>
        <taxon>Actinomycetota</taxon>
        <taxon>Actinomycetes</taxon>
        <taxon>Micromonosporales</taxon>
        <taxon>Micromonosporaceae</taxon>
        <taxon>Micromonospora</taxon>
    </lineage>
</organism>
<proteinExistence type="predicted"/>